<evidence type="ECO:0000256" key="9">
    <source>
        <dbReference type="ARBA" id="ARBA00049534"/>
    </source>
</evidence>
<evidence type="ECO:0000256" key="8">
    <source>
        <dbReference type="ARBA" id="ARBA00047838"/>
    </source>
</evidence>
<dbReference type="AlphaFoldDB" id="A0A2Z4HFV0"/>
<dbReference type="SUPFAM" id="SSF52317">
    <property type="entry name" value="Class I glutamine amidotransferase-like"/>
    <property type="match status" value="1"/>
</dbReference>
<evidence type="ECO:0000256" key="10">
    <source>
        <dbReference type="HAMAP-Rule" id="MF_00278"/>
    </source>
</evidence>
<feature type="active site" evidence="10 11">
    <location>
        <position position="196"/>
    </location>
</feature>
<accession>A0A2Z4HFV0</accession>
<dbReference type="GO" id="GO:0005737">
    <property type="term" value="C:cytoplasm"/>
    <property type="evidence" value="ECO:0007669"/>
    <property type="project" value="UniProtKB-SubCell"/>
</dbReference>
<keyword evidence="7 10" id="KW-0456">Lyase</keyword>
<comment type="subunit">
    <text evidence="2 10">Heterodimer of HisH and HisF.</text>
</comment>
<dbReference type="GO" id="GO:0000107">
    <property type="term" value="F:imidazoleglycerol-phosphate synthase activity"/>
    <property type="evidence" value="ECO:0007669"/>
    <property type="project" value="UniProtKB-UniRule"/>
</dbReference>
<sequence length="217" mass="23970">MPDKKNNSKTEISIIDYQMGNLHSVCKGIERSGGIPKIITSAAEIKKAKIIVLPGVGSFDPAMKQLKKQDLISPLNEAIAEKKPFLGICLGLHLLFEGSEEGVENGLALLPGSVKKIKNEPEITIPHMGWNQLKLTNPNCYLWKGLTKNPWVYFVHSYFAQPTNYVVESAAVTHGTQQVTAAIQFENIAAVQFHPEKSAAIGLHMLKNFVQQDQTHK</sequence>
<dbReference type="EC" id="3.5.1.2" evidence="10"/>
<dbReference type="GO" id="GO:0016829">
    <property type="term" value="F:lyase activity"/>
    <property type="evidence" value="ECO:0007669"/>
    <property type="project" value="UniProtKB-KW"/>
</dbReference>
<keyword evidence="13" id="KW-0934">Plastid</keyword>
<evidence type="ECO:0000256" key="3">
    <source>
        <dbReference type="ARBA" id="ARBA00022605"/>
    </source>
</evidence>
<comment type="catalytic activity">
    <reaction evidence="8 10">
        <text>5-[(5-phospho-1-deoxy-D-ribulos-1-ylimino)methylamino]-1-(5-phospho-beta-D-ribosyl)imidazole-4-carboxamide + L-glutamine = D-erythro-1-(imidazol-4-yl)glycerol 3-phosphate + 5-amino-1-(5-phospho-beta-D-ribosyl)imidazole-4-carboxamide + L-glutamate + H(+)</text>
        <dbReference type="Rhea" id="RHEA:24793"/>
        <dbReference type="ChEBI" id="CHEBI:15378"/>
        <dbReference type="ChEBI" id="CHEBI:29985"/>
        <dbReference type="ChEBI" id="CHEBI:58278"/>
        <dbReference type="ChEBI" id="CHEBI:58359"/>
        <dbReference type="ChEBI" id="CHEBI:58475"/>
        <dbReference type="ChEBI" id="CHEBI:58525"/>
        <dbReference type="EC" id="4.3.2.10"/>
    </reaction>
</comment>
<comment type="pathway">
    <text evidence="1 10">Amino-acid biosynthesis; L-histidine biosynthesis; L-histidine from 5-phospho-alpha-D-ribose 1-diphosphate: step 5/9.</text>
</comment>
<dbReference type="GeneID" id="37543745"/>
<evidence type="ECO:0000256" key="11">
    <source>
        <dbReference type="PIRSR" id="PIRSR000495-1"/>
    </source>
</evidence>
<dbReference type="PROSITE" id="PS51273">
    <property type="entry name" value="GATASE_TYPE_1"/>
    <property type="match status" value="1"/>
</dbReference>
<gene>
    <name evidence="10 13" type="primary">hisH</name>
</gene>
<dbReference type="InterPro" id="IPR010139">
    <property type="entry name" value="Imidazole-glycPsynth_HisH"/>
</dbReference>
<feature type="active site" description="Nucleophile" evidence="10 11">
    <location>
        <position position="89"/>
    </location>
</feature>
<dbReference type="GO" id="GO:0004359">
    <property type="term" value="F:glutaminase activity"/>
    <property type="evidence" value="ECO:0007669"/>
    <property type="project" value="UniProtKB-EC"/>
</dbReference>
<comment type="subcellular location">
    <subcellularLocation>
        <location evidence="10">Cytoplasm</location>
    </subcellularLocation>
</comment>
<evidence type="ECO:0000256" key="7">
    <source>
        <dbReference type="ARBA" id="ARBA00023239"/>
    </source>
</evidence>
<evidence type="ECO:0000256" key="1">
    <source>
        <dbReference type="ARBA" id="ARBA00005091"/>
    </source>
</evidence>
<feature type="domain" description="Glutamine amidotransferase" evidence="12">
    <location>
        <begin position="14"/>
        <end position="210"/>
    </location>
</feature>
<dbReference type="PIRSF" id="PIRSF000495">
    <property type="entry name" value="Amidotransf_hisH"/>
    <property type="match status" value="1"/>
</dbReference>
<dbReference type="UniPathway" id="UPA00031">
    <property type="reaction ID" value="UER00010"/>
</dbReference>
<evidence type="ECO:0000259" key="12">
    <source>
        <dbReference type="Pfam" id="PF00117"/>
    </source>
</evidence>
<proteinExistence type="inferred from homology"/>
<comment type="function">
    <text evidence="10">IGPS catalyzes the conversion of PRFAR and glutamine to IGP, AICAR and glutamate. The HisH subunit catalyzes the hydrolysis of glutamine to glutamate and ammonia as part of the synthesis of IGP and AICAR. The resulting ammonia molecule is channeled to the active site of HisF.</text>
</comment>
<keyword evidence="5 10" id="KW-0315">Glutamine amidotransferase</keyword>
<keyword evidence="3 10" id="KW-0028">Amino-acid biosynthesis</keyword>
<comment type="catalytic activity">
    <reaction evidence="9 10">
        <text>L-glutamine + H2O = L-glutamate + NH4(+)</text>
        <dbReference type="Rhea" id="RHEA:15889"/>
        <dbReference type="ChEBI" id="CHEBI:15377"/>
        <dbReference type="ChEBI" id="CHEBI:28938"/>
        <dbReference type="ChEBI" id="CHEBI:29985"/>
        <dbReference type="ChEBI" id="CHEBI:58359"/>
        <dbReference type="EC" id="3.5.1.2"/>
    </reaction>
</comment>
<dbReference type="Pfam" id="PF00117">
    <property type="entry name" value="GATase"/>
    <property type="match status" value="1"/>
</dbReference>
<dbReference type="PANTHER" id="PTHR42701:SF1">
    <property type="entry name" value="IMIDAZOLE GLYCEROL PHOSPHATE SYNTHASE SUBUNIT HISH"/>
    <property type="match status" value="1"/>
</dbReference>
<evidence type="ECO:0000256" key="4">
    <source>
        <dbReference type="ARBA" id="ARBA00022801"/>
    </source>
</evidence>
<dbReference type="PANTHER" id="PTHR42701">
    <property type="entry name" value="IMIDAZOLE GLYCEROL PHOSPHATE SYNTHASE SUBUNIT HISH"/>
    <property type="match status" value="1"/>
</dbReference>
<dbReference type="HAMAP" id="MF_00278">
    <property type="entry name" value="HisH"/>
    <property type="match status" value="1"/>
</dbReference>
<dbReference type="CDD" id="cd01748">
    <property type="entry name" value="GATase1_IGP_Synthase"/>
    <property type="match status" value="1"/>
</dbReference>
<evidence type="ECO:0000256" key="5">
    <source>
        <dbReference type="ARBA" id="ARBA00022962"/>
    </source>
</evidence>
<keyword evidence="10" id="KW-0963">Cytoplasm</keyword>
<dbReference type="Gene3D" id="3.40.50.880">
    <property type="match status" value="1"/>
</dbReference>
<evidence type="ECO:0000313" key="13">
    <source>
        <dbReference type="EMBL" id="AWW13647.1"/>
    </source>
</evidence>
<protein>
    <recommendedName>
        <fullName evidence="10">Imidazole glycerol phosphate synthase subunit HisH</fullName>
        <ecNumber evidence="10">4.3.2.10</ecNumber>
    </recommendedName>
    <alternativeName>
        <fullName evidence="10">IGP synthase glutaminase subunit</fullName>
        <ecNumber evidence="10">3.5.1.2</ecNumber>
    </alternativeName>
    <alternativeName>
        <fullName evidence="10">IGP synthase subunit HisH</fullName>
    </alternativeName>
    <alternativeName>
        <fullName evidence="10">ImGP synthase subunit HisH</fullName>
        <shortName evidence="10">IGPS subunit HisH</shortName>
    </alternativeName>
</protein>
<dbReference type="EC" id="4.3.2.10" evidence="10"/>
<keyword evidence="6 10" id="KW-0368">Histidine biosynthesis</keyword>
<dbReference type="InterPro" id="IPR029062">
    <property type="entry name" value="Class_I_gatase-like"/>
</dbReference>
<dbReference type="NCBIfam" id="TIGR01855">
    <property type="entry name" value="IMP_synth_hisH"/>
    <property type="match status" value="1"/>
</dbReference>
<evidence type="ECO:0000256" key="2">
    <source>
        <dbReference type="ARBA" id="ARBA00011152"/>
    </source>
</evidence>
<organism evidence="13">
    <name type="scientific">Cyanophora sudae</name>
    <dbReference type="NCBI Taxonomy" id="1522369"/>
    <lineage>
        <taxon>Eukaryota</taxon>
        <taxon>Glaucocystophyceae</taxon>
        <taxon>Cyanophorales</taxon>
        <taxon>Cyanophoraceae</taxon>
        <taxon>Cyanophora</taxon>
    </lineage>
</organism>
<dbReference type="InterPro" id="IPR017926">
    <property type="entry name" value="GATASE"/>
</dbReference>
<reference evidence="13" key="1">
    <citation type="journal article" date="2018" name="Adv. Bot. Res.">
        <title>Chapter Four - Comparative Plastid Genomics of Glaucophytes species.</title>
        <authorList>
            <person name="Reyes-Prieto A."/>
            <person name="Russell S."/>
            <person name="Figueroa-Martinez F."/>
            <person name="Jackson C."/>
        </authorList>
    </citation>
    <scope>NUCLEOTIDE SEQUENCE</scope>
    <source>
        <strain evidence="13">NIES-764</strain>
    </source>
</reference>
<geneLocation type="plastid" evidence="13"/>
<evidence type="ECO:0000256" key="6">
    <source>
        <dbReference type="ARBA" id="ARBA00023102"/>
    </source>
</evidence>
<name>A0A2Z4HFV0_9EUKA</name>
<keyword evidence="4 10" id="KW-0378">Hydrolase</keyword>
<dbReference type="RefSeq" id="YP_009504577.1">
    <property type="nucleotide sequence ID" value="NC_038215.1"/>
</dbReference>
<feature type="active site" evidence="10 11">
    <location>
        <position position="194"/>
    </location>
</feature>
<dbReference type="EMBL" id="MG601102">
    <property type="protein sequence ID" value="AWW13647.1"/>
    <property type="molecule type" value="Genomic_DNA"/>
</dbReference>
<dbReference type="GO" id="GO:0000105">
    <property type="term" value="P:L-histidine biosynthetic process"/>
    <property type="evidence" value="ECO:0007669"/>
    <property type="project" value="UniProtKB-UniRule"/>
</dbReference>